<protein>
    <submittedName>
        <fullName evidence="1">Uncharacterized protein</fullName>
    </submittedName>
</protein>
<proteinExistence type="predicted"/>
<dbReference type="AlphaFoldDB" id="A0A8T3CG34"/>
<name>A0A8T3CG34_DENNO</name>
<dbReference type="Proteomes" id="UP000829196">
    <property type="component" value="Unassembled WGS sequence"/>
</dbReference>
<dbReference type="EMBL" id="JAGYWB010000001">
    <property type="protein sequence ID" value="KAI0531290.1"/>
    <property type="molecule type" value="Genomic_DNA"/>
</dbReference>
<evidence type="ECO:0000313" key="2">
    <source>
        <dbReference type="Proteomes" id="UP000829196"/>
    </source>
</evidence>
<keyword evidence="2" id="KW-1185">Reference proteome</keyword>
<comment type="caution">
    <text evidence="1">The sequence shown here is derived from an EMBL/GenBank/DDBJ whole genome shotgun (WGS) entry which is preliminary data.</text>
</comment>
<sequence>MGYAGHPVITENANSCIISVTELLVLFWLDSLAFSSFSLLCLNWEGTCYQPLKVVLAVHHWMATFQDVQKWRCKMFIHLCKVLVFFFWQKKFPLDKRSVIVEAQRNGHREDKYR</sequence>
<organism evidence="1 2">
    <name type="scientific">Dendrobium nobile</name>
    <name type="common">Orchid</name>
    <dbReference type="NCBI Taxonomy" id="94219"/>
    <lineage>
        <taxon>Eukaryota</taxon>
        <taxon>Viridiplantae</taxon>
        <taxon>Streptophyta</taxon>
        <taxon>Embryophyta</taxon>
        <taxon>Tracheophyta</taxon>
        <taxon>Spermatophyta</taxon>
        <taxon>Magnoliopsida</taxon>
        <taxon>Liliopsida</taxon>
        <taxon>Asparagales</taxon>
        <taxon>Orchidaceae</taxon>
        <taxon>Epidendroideae</taxon>
        <taxon>Malaxideae</taxon>
        <taxon>Dendrobiinae</taxon>
        <taxon>Dendrobium</taxon>
    </lineage>
</organism>
<evidence type="ECO:0000313" key="1">
    <source>
        <dbReference type="EMBL" id="KAI0531290.1"/>
    </source>
</evidence>
<gene>
    <name evidence="1" type="ORF">KFK09_000843</name>
</gene>
<accession>A0A8T3CG34</accession>
<reference evidence="1" key="1">
    <citation type="journal article" date="2022" name="Front. Genet.">
        <title>Chromosome-Scale Assembly of the Dendrobium nobile Genome Provides Insights Into the Molecular Mechanism of the Biosynthesis of the Medicinal Active Ingredient of Dendrobium.</title>
        <authorList>
            <person name="Xu Q."/>
            <person name="Niu S.-C."/>
            <person name="Li K.-L."/>
            <person name="Zheng P.-J."/>
            <person name="Zhang X.-J."/>
            <person name="Jia Y."/>
            <person name="Liu Y."/>
            <person name="Niu Y.-X."/>
            <person name="Yu L.-H."/>
            <person name="Chen D.-F."/>
            <person name="Zhang G.-Q."/>
        </authorList>
    </citation>
    <scope>NUCLEOTIDE SEQUENCE</scope>
    <source>
        <tissue evidence="1">Leaf</tissue>
    </source>
</reference>